<evidence type="ECO:0008006" key="4">
    <source>
        <dbReference type="Google" id="ProtNLM"/>
    </source>
</evidence>
<feature type="chain" id="PRO_5034910015" description="Solute carrier family 12 member 6" evidence="1">
    <location>
        <begin position="17"/>
        <end position="197"/>
    </location>
</feature>
<keyword evidence="3" id="KW-1185">Reference proteome</keyword>
<evidence type="ECO:0000313" key="2">
    <source>
        <dbReference type="Ensembl" id="ENSCAFP00020011950.1"/>
    </source>
</evidence>
<sequence>MVRPSFFFVLIAHSWCYLWQHDSDISAYTYERTLMMEQRSQMLRHMRLSKTERDREAQLVKDRNSMLRLTSIGSDEDEETETYQEKVHMTWTKDKYMASRGQKAKSMEGFQDLLNMRPDQSNVRRMHTAVKLNEVIVNKSHEAKLVLLNMPGPPRNPEGDENCILSKSGATSREVVSGSEMRPLSSLNITVCAHIRS</sequence>
<dbReference type="AlphaFoldDB" id="A0A8C0KA82"/>
<proteinExistence type="predicted"/>
<organism evidence="2 3">
    <name type="scientific">Canis lupus dingo</name>
    <name type="common">dingo</name>
    <dbReference type="NCBI Taxonomy" id="286419"/>
    <lineage>
        <taxon>Eukaryota</taxon>
        <taxon>Metazoa</taxon>
        <taxon>Chordata</taxon>
        <taxon>Craniata</taxon>
        <taxon>Vertebrata</taxon>
        <taxon>Euteleostomi</taxon>
        <taxon>Mammalia</taxon>
        <taxon>Eutheria</taxon>
        <taxon>Laurasiatheria</taxon>
        <taxon>Carnivora</taxon>
        <taxon>Caniformia</taxon>
        <taxon>Canidae</taxon>
        <taxon>Canis</taxon>
    </lineage>
</organism>
<keyword evidence="1" id="KW-0732">Signal</keyword>
<dbReference type="GeneTree" id="ENSGT00940000160238"/>
<reference evidence="2" key="2">
    <citation type="submission" date="2025-09" db="UniProtKB">
        <authorList>
            <consortium name="Ensembl"/>
        </authorList>
    </citation>
    <scope>IDENTIFICATION</scope>
</reference>
<reference evidence="2" key="1">
    <citation type="submission" date="2025-08" db="UniProtKB">
        <authorList>
            <consortium name="Ensembl"/>
        </authorList>
    </citation>
    <scope>IDENTIFICATION</scope>
</reference>
<dbReference type="Proteomes" id="UP000694391">
    <property type="component" value="Unplaced"/>
</dbReference>
<protein>
    <recommendedName>
        <fullName evidence="4">Solute carrier family 12 member 6</fullName>
    </recommendedName>
</protein>
<feature type="signal peptide" evidence="1">
    <location>
        <begin position="1"/>
        <end position="16"/>
    </location>
</feature>
<name>A0A8C0KA82_CANLU</name>
<dbReference type="Ensembl" id="ENSCAFT00020013795.1">
    <property type="protein sequence ID" value="ENSCAFP00020011950.1"/>
    <property type="gene ID" value="ENSCAFG00020009615.1"/>
</dbReference>
<evidence type="ECO:0000256" key="1">
    <source>
        <dbReference type="SAM" id="SignalP"/>
    </source>
</evidence>
<accession>A0A8C0KA82</accession>
<evidence type="ECO:0000313" key="3">
    <source>
        <dbReference type="Proteomes" id="UP000694391"/>
    </source>
</evidence>